<evidence type="ECO:0000313" key="2">
    <source>
        <dbReference type="Proteomes" id="UP000178912"/>
    </source>
</evidence>
<protein>
    <submittedName>
        <fullName evidence="1">Uncharacterized protein</fullName>
    </submittedName>
</protein>
<evidence type="ECO:0000313" key="1">
    <source>
        <dbReference type="EMBL" id="CZT11570.1"/>
    </source>
</evidence>
<dbReference type="EMBL" id="FJUX01000142">
    <property type="protein sequence ID" value="CZT11570.1"/>
    <property type="molecule type" value="Genomic_DNA"/>
</dbReference>
<keyword evidence="2" id="KW-1185">Reference proteome</keyword>
<proteinExistence type="predicted"/>
<dbReference type="AlphaFoldDB" id="A0A1E1LM61"/>
<accession>A0A1E1LM61</accession>
<organism evidence="1 2">
    <name type="scientific">Rhynchosporium agropyri</name>
    <dbReference type="NCBI Taxonomy" id="914238"/>
    <lineage>
        <taxon>Eukaryota</taxon>
        <taxon>Fungi</taxon>
        <taxon>Dikarya</taxon>
        <taxon>Ascomycota</taxon>
        <taxon>Pezizomycotina</taxon>
        <taxon>Leotiomycetes</taxon>
        <taxon>Helotiales</taxon>
        <taxon>Ploettnerulaceae</taxon>
        <taxon>Rhynchosporium</taxon>
    </lineage>
</organism>
<reference evidence="2" key="1">
    <citation type="submission" date="2016-03" db="EMBL/GenBank/DDBJ databases">
        <authorList>
            <person name="Guldener U."/>
        </authorList>
    </citation>
    <scope>NUCLEOTIDE SEQUENCE [LARGE SCALE GENOMIC DNA]</scope>
    <source>
        <strain evidence="2">04CH-RAC-A.6.1</strain>
    </source>
</reference>
<sequence length="52" mass="6032">MGATGYHIQELKEAVQARFPATITEEEKTSVQLKCQFTEVVKLFRDIEMSLW</sequence>
<name>A0A1E1LM61_9HELO</name>
<dbReference type="Proteomes" id="UP000178912">
    <property type="component" value="Unassembled WGS sequence"/>
</dbReference>
<gene>
    <name evidence="1" type="ORF">RAG0_15672</name>
</gene>